<keyword evidence="9" id="KW-0249">Electron transport</keyword>
<organism evidence="17">
    <name type="scientific">Spinolyprops cribricollis</name>
    <dbReference type="NCBI Taxonomy" id="2984372"/>
    <lineage>
        <taxon>Eukaryota</taxon>
        <taxon>Metazoa</taxon>
        <taxon>Ecdysozoa</taxon>
        <taxon>Arthropoda</taxon>
        <taxon>Hexapoda</taxon>
        <taxon>Insecta</taxon>
        <taxon>Pterygota</taxon>
        <taxon>Neoptera</taxon>
        <taxon>Endopterygota</taxon>
        <taxon>Coleoptera</taxon>
        <taxon>Polyphaga</taxon>
        <taxon>Cucujiformia</taxon>
        <taxon>Tenebrionidae</taxon>
        <taxon>Spinolyprops</taxon>
    </lineage>
</organism>
<evidence type="ECO:0000256" key="4">
    <source>
        <dbReference type="ARBA" id="ARBA00021095"/>
    </source>
</evidence>
<feature type="transmembrane region" description="Helical" evidence="16">
    <location>
        <begin position="12"/>
        <end position="32"/>
    </location>
</feature>
<keyword evidence="11" id="KW-0520">NAD</keyword>
<feature type="transmembrane region" description="Helical" evidence="16">
    <location>
        <begin position="123"/>
        <end position="145"/>
    </location>
</feature>
<dbReference type="InterPro" id="IPR050269">
    <property type="entry name" value="ComplexI_Subunit6"/>
</dbReference>
<keyword evidence="12 17" id="KW-0496">Mitochondrion</keyword>
<evidence type="ECO:0000256" key="1">
    <source>
        <dbReference type="ARBA" id="ARBA00004225"/>
    </source>
</evidence>
<feature type="transmembrane region" description="Helical" evidence="16">
    <location>
        <begin position="81"/>
        <end position="103"/>
    </location>
</feature>
<evidence type="ECO:0000256" key="11">
    <source>
        <dbReference type="ARBA" id="ARBA00023027"/>
    </source>
</evidence>
<geneLocation type="mitochondrion" evidence="17"/>
<dbReference type="RefSeq" id="YP_010535854.1">
    <property type="nucleotide sequence ID" value="NC_067934.1"/>
</dbReference>
<feature type="transmembrane region" description="Helical" evidence="16">
    <location>
        <begin position="44"/>
        <end position="69"/>
    </location>
</feature>
<evidence type="ECO:0000256" key="8">
    <source>
        <dbReference type="ARBA" id="ARBA00022967"/>
    </source>
</evidence>
<dbReference type="PANTHER" id="PTHR11435:SF1">
    <property type="entry name" value="NADH-UBIQUINONE OXIDOREDUCTASE CHAIN 6"/>
    <property type="match status" value="1"/>
</dbReference>
<evidence type="ECO:0000256" key="13">
    <source>
        <dbReference type="ARBA" id="ARBA00023136"/>
    </source>
</evidence>
<keyword evidence="13 16" id="KW-0472">Membrane</keyword>
<evidence type="ECO:0000256" key="5">
    <source>
        <dbReference type="ARBA" id="ARBA00022448"/>
    </source>
</evidence>
<keyword evidence="6" id="KW-0679">Respiratory chain</keyword>
<evidence type="ECO:0000313" key="17">
    <source>
        <dbReference type="EMBL" id="UYB79066.1"/>
    </source>
</evidence>
<reference evidence="17" key="1">
    <citation type="submission" date="2022-04" db="EMBL/GenBank/DDBJ databases">
        <title>Characterization of the complete mitochondrial genome of four lagriine species (Coleoptera: Tenebrionidae) and phylogenetic analysis.</title>
        <authorList>
            <person name="Wei Z."/>
        </authorList>
    </citation>
    <scope>NUCLEOTIDE SEQUENCE</scope>
</reference>
<keyword evidence="5" id="KW-0813">Transport</keyword>
<proteinExistence type="inferred from homology"/>
<dbReference type="AlphaFoldDB" id="A0A978AZ02"/>
<evidence type="ECO:0000256" key="9">
    <source>
        <dbReference type="ARBA" id="ARBA00022982"/>
    </source>
</evidence>
<name>A0A978AZ02_9CUCU</name>
<evidence type="ECO:0000256" key="15">
    <source>
        <dbReference type="ARBA" id="ARBA00049551"/>
    </source>
</evidence>
<evidence type="ECO:0000256" key="12">
    <source>
        <dbReference type="ARBA" id="ARBA00023128"/>
    </source>
</evidence>
<dbReference type="GO" id="GO:0031966">
    <property type="term" value="C:mitochondrial membrane"/>
    <property type="evidence" value="ECO:0007669"/>
    <property type="project" value="UniProtKB-SubCell"/>
</dbReference>
<comment type="similarity">
    <text evidence="2">Belongs to the complex I subunit 6 family.</text>
</comment>
<protein>
    <recommendedName>
        <fullName evidence="4">NADH-ubiquinone oxidoreductase chain 6</fullName>
        <ecNumber evidence="3">7.1.1.2</ecNumber>
    </recommendedName>
    <alternativeName>
        <fullName evidence="14">NADH dehydrogenase subunit 6</fullName>
    </alternativeName>
</protein>
<dbReference type="CTD" id="4541"/>
<keyword evidence="10 16" id="KW-1133">Transmembrane helix</keyword>
<comment type="subcellular location">
    <subcellularLocation>
        <location evidence="1">Mitochondrion membrane</location>
        <topology evidence="1">Multi-pass membrane protein</topology>
    </subcellularLocation>
</comment>
<accession>A0A978AZ02</accession>
<keyword evidence="7 16" id="KW-0812">Transmembrane</keyword>
<comment type="catalytic activity">
    <reaction evidence="15">
        <text>a ubiquinone + NADH + 5 H(+)(in) = a ubiquinol + NAD(+) + 4 H(+)(out)</text>
        <dbReference type="Rhea" id="RHEA:29091"/>
        <dbReference type="Rhea" id="RHEA-COMP:9565"/>
        <dbReference type="Rhea" id="RHEA-COMP:9566"/>
        <dbReference type="ChEBI" id="CHEBI:15378"/>
        <dbReference type="ChEBI" id="CHEBI:16389"/>
        <dbReference type="ChEBI" id="CHEBI:17976"/>
        <dbReference type="ChEBI" id="CHEBI:57540"/>
        <dbReference type="ChEBI" id="CHEBI:57945"/>
        <dbReference type="EC" id="7.1.1.2"/>
    </reaction>
</comment>
<dbReference type="EMBL" id="ON303729">
    <property type="protein sequence ID" value="UYB79066.1"/>
    <property type="molecule type" value="Genomic_DNA"/>
</dbReference>
<sequence>MTILIYISSSILFILVNHPLSMGLILLIQTFMTSLMTNYLSTNFWYSYIIMLIMIGGMLILFIYMTSVASNEKFKFSPKMMLFIPLTLMLSLMYEIGLKYKFYSSEMLKFNMTNDLCNPMIKFINFPFILILLFTIIFLFIILVASVKISKKSKGPLRQMFN</sequence>
<dbReference type="PANTHER" id="PTHR11435">
    <property type="entry name" value="NADH UBIQUINONE OXIDOREDUCTASE SUBUNIT ND6"/>
    <property type="match status" value="1"/>
</dbReference>
<evidence type="ECO:0000256" key="2">
    <source>
        <dbReference type="ARBA" id="ARBA00005698"/>
    </source>
</evidence>
<evidence type="ECO:0000256" key="7">
    <source>
        <dbReference type="ARBA" id="ARBA00022692"/>
    </source>
</evidence>
<evidence type="ECO:0000256" key="16">
    <source>
        <dbReference type="SAM" id="Phobius"/>
    </source>
</evidence>
<gene>
    <name evidence="17" type="primary">ND6</name>
</gene>
<dbReference type="GeneID" id="76345541"/>
<keyword evidence="8" id="KW-1278">Translocase</keyword>
<dbReference type="GO" id="GO:0008137">
    <property type="term" value="F:NADH dehydrogenase (ubiquinone) activity"/>
    <property type="evidence" value="ECO:0007669"/>
    <property type="project" value="UniProtKB-EC"/>
</dbReference>
<dbReference type="EC" id="7.1.1.2" evidence="3"/>
<evidence type="ECO:0000256" key="10">
    <source>
        <dbReference type="ARBA" id="ARBA00022989"/>
    </source>
</evidence>
<evidence type="ECO:0000256" key="14">
    <source>
        <dbReference type="ARBA" id="ARBA00031019"/>
    </source>
</evidence>
<evidence type="ECO:0000256" key="3">
    <source>
        <dbReference type="ARBA" id="ARBA00012944"/>
    </source>
</evidence>
<evidence type="ECO:0000256" key="6">
    <source>
        <dbReference type="ARBA" id="ARBA00022660"/>
    </source>
</evidence>